<evidence type="ECO:0000259" key="1">
    <source>
        <dbReference type="Pfam" id="PF07885"/>
    </source>
</evidence>
<organism evidence="2">
    <name type="scientific">hydrothermal vent metagenome</name>
    <dbReference type="NCBI Taxonomy" id="652676"/>
    <lineage>
        <taxon>unclassified sequences</taxon>
        <taxon>metagenomes</taxon>
        <taxon>ecological metagenomes</taxon>
    </lineage>
</organism>
<dbReference type="SUPFAM" id="SSF81324">
    <property type="entry name" value="Voltage-gated potassium channels"/>
    <property type="match status" value="1"/>
</dbReference>
<sequence>MPGAFNGPEQTVWYDNFSDAAHYSFVTLTTLGYGDISPDIPLARFVVYMETIVECFIWLF</sequence>
<dbReference type="Pfam" id="PF07885">
    <property type="entry name" value="Ion_trans_2"/>
    <property type="match status" value="1"/>
</dbReference>
<protein>
    <submittedName>
        <fullName evidence="2">Potassium channel protein</fullName>
    </submittedName>
</protein>
<dbReference type="EMBL" id="UOFI01000056">
    <property type="protein sequence ID" value="VAW64645.1"/>
    <property type="molecule type" value="Genomic_DNA"/>
</dbReference>
<dbReference type="AlphaFoldDB" id="A0A3B0X8M6"/>
<feature type="domain" description="Potassium channel" evidence="1">
    <location>
        <begin position="13"/>
        <end position="57"/>
    </location>
</feature>
<dbReference type="InterPro" id="IPR013099">
    <property type="entry name" value="K_chnl_dom"/>
</dbReference>
<accession>A0A3B0X8M6</accession>
<name>A0A3B0X8M6_9ZZZZ</name>
<keyword evidence="2" id="KW-0407">Ion channel</keyword>
<dbReference type="GO" id="GO:0034220">
    <property type="term" value="P:monoatomic ion transmembrane transport"/>
    <property type="evidence" value="ECO:0007669"/>
    <property type="project" value="UniProtKB-KW"/>
</dbReference>
<gene>
    <name evidence="2" type="ORF">MNBD_GAMMA09-987</name>
</gene>
<reference evidence="2" key="1">
    <citation type="submission" date="2018-06" db="EMBL/GenBank/DDBJ databases">
        <authorList>
            <person name="Zhirakovskaya E."/>
        </authorList>
    </citation>
    <scope>NUCLEOTIDE SEQUENCE</scope>
</reference>
<proteinExistence type="predicted"/>
<dbReference type="Gene3D" id="1.10.287.70">
    <property type="match status" value="1"/>
</dbReference>
<keyword evidence="2" id="KW-0813">Transport</keyword>
<keyword evidence="2" id="KW-0406">Ion transport</keyword>
<evidence type="ECO:0000313" key="2">
    <source>
        <dbReference type="EMBL" id="VAW64645.1"/>
    </source>
</evidence>